<evidence type="ECO:0000313" key="1">
    <source>
        <dbReference type="EMBL" id="MEF2966519.1"/>
    </source>
</evidence>
<dbReference type="RefSeq" id="WP_331846742.1">
    <property type="nucleotide sequence ID" value="NZ_JAZHPZ010000005.1"/>
</dbReference>
<evidence type="ECO:0000313" key="2">
    <source>
        <dbReference type="Proteomes" id="UP001306950"/>
    </source>
</evidence>
<accession>A0ABU7VRX0</accession>
<proteinExistence type="predicted"/>
<reference evidence="1 2" key="1">
    <citation type="submission" date="2024-02" db="EMBL/GenBank/DDBJ databases">
        <title>A nitrogen-fixing paenibacillus bacterium.</title>
        <authorList>
            <person name="Zhang W.L."/>
            <person name="Chen S.F."/>
        </authorList>
    </citation>
    <scope>NUCLEOTIDE SEQUENCE [LARGE SCALE GENOMIC DNA]</scope>
    <source>
        <strain evidence="1 2">M1</strain>
    </source>
</reference>
<dbReference type="Proteomes" id="UP001306950">
    <property type="component" value="Unassembled WGS sequence"/>
</dbReference>
<sequence>MDMKDYIYGTELPDELDKSIVELQEEQYRAAEQFLRKLALLVEAEIKEQVYRL</sequence>
<protein>
    <submittedName>
        <fullName evidence="1">Uncharacterized protein</fullName>
    </submittedName>
</protein>
<comment type="caution">
    <text evidence="1">The sequence shown here is derived from an EMBL/GenBank/DDBJ whole genome shotgun (WGS) entry which is preliminary data.</text>
</comment>
<name>A0ABU7VRX0_9BACL</name>
<organism evidence="1 2">
    <name type="scientific">Paenibacillus haidiansis</name>
    <dbReference type="NCBI Taxonomy" id="1574488"/>
    <lineage>
        <taxon>Bacteria</taxon>
        <taxon>Bacillati</taxon>
        <taxon>Bacillota</taxon>
        <taxon>Bacilli</taxon>
        <taxon>Bacillales</taxon>
        <taxon>Paenibacillaceae</taxon>
        <taxon>Paenibacillus</taxon>
    </lineage>
</organism>
<keyword evidence="2" id="KW-1185">Reference proteome</keyword>
<dbReference type="EMBL" id="JAZHPZ010000005">
    <property type="protein sequence ID" value="MEF2966519.1"/>
    <property type="molecule type" value="Genomic_DNA"/>
</dbReference>
<gene>
    <name evidence="1" type="ORF">V3851_11820</name>
</gene>